<dbReference type="AlphaFoldDB" id="K0SZU4"/>
<dbReference type="Gene3D" id="3.40.50.150">
    <property type="entry name" value="Vaccinia Virus protein VP39"/>
    <property type="match status" value="1"/>
</dbReference>
<evidence type="ECO:0000256" key="5">
    <source>
        <dbReference type="ARBA" id="ARBA00022691"/>
    </source>
</evidence>
<organism evidence="7 8">
    <name type="scientific">Thalassiosira oceanica</name>
    <name type="common">Marine diatom</name>
    <dbReference type="NCBI Taxonomy" id="159749"/>
    <lineage>
        <taxon>Eukaryota</taxon>
        <taxon>Sar</taxon>
        <taxon>Stramenopiles</taxon>
        <taxon>Ochrophyta</taxon>
        <taxon>Bacillariophyta</taxon>
        <taxon>Coscinodiscophyceae</taxon>
        <taxon>Thalassiosirophycidae</taxon>
        <taxon>Thalassiosirales</taxon>
        <taxon>Thalassiosiraceae</taxon>
        <taxon>Thalassiosira</taxon>
    </lineage>
</organism>
<dbReference type="PANTHER" id="PTHR23417">
    <property type="entry name" value="3-DEOXY-D-MANNO-OCTULOSONIC-ACID TRANSFERASE/TRNA GUANINE-N 7 - -METHYLTRANSFERASE"/>
    <property type="match status" value="1"/>
</dbReference>
<evidence type="ECO:0000313" key="7">
    <source>
        <dbReference type="EMBL" id="EJK66561.1"/>
    </source>
</evidence>
<proteinExistence type="inferred from homology"/>
<dbReference type="HAMAP" id="MF_01057">
    <property type="entry name" value="tRNA_methyltr_TrmB"/>
    <property type="match status" value="1"/>
</dbReference>
<keyword evidence="8" id="KW-1185">Reference proteome</keyword>
<dbReference type="PROSITE" id="PS51625">
    <property type="entry name" value="SAM_MT_TRMB"/>
    <property type="match status" value="1"/>
</dbReference>
<reference evidence="7 8" key="1">
    <citation type="journal article" date="2012" name="Genome Biol.">
        <title>Genome and low-iron response of an oceanic diatom adapted to chronic iron limitation.</title>
        <authorList>
            <person name="Lommer M."/>
            <person name="Specht M."/>
            <person name="Roy A.S."/>
            <person name="Kraemer L."/>
            <person name="Andreson R."/>
            <person name="Gutowska M.A."/>
            <person name="Wolf J."/>
            <person name="Bergner S.V."/>
            <person name="Schilhabel M.B."/>
            <person name="Klostermeier U.C."/>
            <person name="Beiko R.G."/>
            <person name="Rosenstiel P."/>
            <person name="Hippler M."/>
            <person name="Laroche J."/>
        </authorList>
    </citation>
    <scope>NUCLEOTIDE SEQUENCE [LARGE SCALE GENOMIC DNA]</scope>
    <source>
        <strain evidence="7 8">CCMP1005</strain>
    </source>
</reference>
<dbReference type="InterPro" id="IPR055361">
    <property type="entry name" value="tRNA_methyltr_TrmB_bact"/>
</dbReference>
<dbReference type="Proteomes" id="UP000266841">
    <property type="component" value="Unassembled WGS sequence"/>
</dbReference>
<keyword evidence="5" id="KW-0949">S-adenosyl-L-methionine</keyword>
<dbReference type="GO" id="GO:0008176">
    <property type="term" value="F:tRNA (guanine(46)-N7)-methyltransferase activity"/>
    <property type="evidence" value="ECO:0007669"/>
    <property type="project" value="UniProtKB-EC"/>
</dbReference>
<dbReference type="InterPro" id="IPR003358">
    <property type="entry name" value="tRNA_(Gua-N-7)_MeTrfase_Trmb"/>
</dbReference>
<dbReference type="SUPFAM" id="SSF53335">
    <property type="entry name" value="S-adenosyl-L-methionine-dependent methyltransferases"/>
    <property type="match status" value="1"/>
</dbReference>
<protein>
    <recommendedName>
        <fullName evidence="2">tRNA (guanine(46)-N(7))-methyltransferase</fullName>
        <ecNumber evidence="2">2.1.1.33</ecNumber>
    </recommendedName>
</protein>
<keyword evidence="4" id="KW-0808">Transferase</keyword>
<keyword evidence="6" id="KW-0819">tRNA processing</keyword>
<comment type="catalytic activity">
    <reaction evidence="1">
        <text>guanosine(46) in tRNA + S-adenosyl-L-methionine = N(7)-methylguanosine(46) in tRNA + S-adenosyl-L-homocysteine</text>
        <dbReference type="Rhea" id="RHEA:42708"/>
        <dbReference type="Rhea" id="RHEA-COMP:10188"/>
        <dbReference type="Rhea" id="RHEA-COMP:10189"/>
        <dbReference type="ChEBI" id="CHEBI:57856"/>
        <dbReference type="ChEBI" id="CHEBI:59789"/>
        <dbReference type="ChEBI" id="CHEBI:74269"/>
        <dbReference type="ChEBI" id="CHEBI:74480"/>
        <dbReference type="EC" id="2.1.1.33"/>
    </reaction>
</comment>
<dbReference type="GO" id="GO:0043527">
    <property type="term" value="C:tRNA methyltransferase complex"/>
    <property type="evidence" value="ECO:0007669"/>
    <property type="project" value="TreeGrafter"/>
</dbReference>
<dbReference type="PANTHER" id="PTHR23417:SF14">
    <property type="entry name" value="PENTACOTRIPEPTIDE-REPEAT REGION OF PRORP DOMAIN-CONTAINING PROTEIN"/>
    <property type="match status" value="1"/>
</dbReference>
<keyword evidence="3" id="KW-0489">Methyltransferase</keyword>
<evidence type="ECO:0000256" key="4">
    <source>
        <dbReference type="ARBA" id="ARBA00022679"/>
    </source>
</evidence>
<gene>
    <name evidence="7" type="ORF">THAOC_12513</name>
</gene>
<evidence type="ECO:0000256" key="6">
    <source>
        <dbReference type="ARBA" id="ARBA00022694"/>
    </source>
</evidence>
<comment type="caution">
    <text evidence="7">The sequence shown here is derived from an EMBL/GenBank/DDBJ whole genome shotgun (WGS) entry which is preliminary data.</text>
</comment>
<feature type="non-terminal residue" evidence="7">
    <location>
        <position position="1"/>
    </location>
</feature>
<dbReference type="EC" id="2.1.1.33" evidence="2"/>
<dbReference type="eggNOG" id="ENOG502T9KA">
    <property type="taxonomic scope" value="Eukaryota"/>
</dbReference>
<evidence type="ECO:0000256" key="1">
    <source>
        <dbReference type="ARBA" id="ARBA00000142"/>
    </source>
</evidence>
<evidence type="ECO:0000313" key="8">
    <source>
        <dbReference type="Proteomes" id="UP000266841"/>
    </source>
</evidence>
<dbReference type="Pfam" id="PF02390">
    <property type="entry name" value="Methyltransf_4"/>
    <property type="match status" value="1"/>
</dbReference>
<dbReference type="EMBL" id="AGNL01014756">
    <property type="protein sequence ID" value="EJK66561.1"/>
    <property type="molecule type" value="Genomic_DNA"/>
</dbReference>
<accession>K0SZU4</accession>
<dbReference type="InterPro" id="IPR029063">
    <property type="entry name" value="SAM-dependent_MTases_sf"/>
</dbReference>
<dbReference type="OrthoDB" id="45565at2759"/>
<evidence type="ECO:0000256" key="3">
    <source>
        <dbReference type="ARBA" id="ARBA00022603"/>
    </source>
</evidence>
<name>K0SZU4_THAOC</name>
<sequence length="397" mass="44986">QNQPKIKAERPKSTKRPLAAGIGSAFSLVVLKYISATYPASSRAVQWPTSEEPLHQSTAERRKLMVELSVAVVAVVDDDEVAQEPSNQAIRPQHYVSKKPKWWVALSGRRGTKAQRQAIARMTDRGFALPKEVLANFSRVNNRAERALEAEGYSSVTMEGLNSWRRNWLNQAFGVIEMDARQEPIHLAPHPFGDDIPSCNEKYRKEVESMFSYTNPLDHRVYGEIWLEIGFGSGVNMIANAKKHPNNLFIGAEIHQPGIGSLLGQIEIENEVDGGNLRVVPGDGIKLLSILPDEYLDRILITFPDPWPKDHQAAWRVIQSDVLRQMRRVLKLNGLALVATDAQCFDEWTMKTFEQESNWKLVSPCPDRKEWLPCVSYYEQKGINEGRSTRLQCWQTV</sequence>
<evidence type="ECO:0000256" key="2">
    <source>
        <dbReference type="ARBA" id="ARBA00011977"/>
    </source>
</evidence>